<gene>
    <name evidence="1" type="ORF">ZHAS_00022324</name>
</gene>
<dbReference type="VEuPathDB" id="VectorBase:ASIC022324"/>
<name>A0A084WUI5_ANOSI</name>
<organism evidence="1">
    <name type="scientific">Anopheles sinensis</name>
    <name type="common">Mosquito</name>
    <dbReference type="NCBI Taxonomy" id="74873"/>
    <lineage>
        <taxon>Eukaryota</taxon>
        <taxon>Metazoa</taxon>
        <taxon>Ecdysozoa</taxon>
        <taxon>Arthropoda</taxon>
        <taxon>Hexapoda</taxon>
        <taxon>Insecta</taxon>
        <taxon>Pterygota</taxon>
        <taxon>Neoptera</taxon>
        <taxon>Endopterygota</taxon>
        <taxon>Diptera</taxon>
        <taxon>Nematocera</taxon>
        <taxon>Culicoidea</taxon>
        <taxon>Culicidae</taxon>
        <taxon>Anophelinae</taxon>
        <taxon>Anopheles</taxon>
    </lineage>
</organism>
<proteinExistence type="predicted"/>
<protein>
    <submittedName>
        <fullName evidence="1 2">Pre-mRNA-splicing factor CWC22-like protein</fullName>
    </submittedName>
</protein>
<dbReference type="AlphaFoldDB" id="A0A084WUI5"/>
<evidence type="ECO:0000313" key="1">
    <source>
        <dbReference type="EMBL" id="KFB53879.1"/>
    </source>
</evidence>
<dbReference type="EMBL" id="ATLV01027085">
    <property type="status" value="NOT_ANNOTATED_CDS"/>
    <property type="molecule type" value="Genomic_DNA"/>
</dbReference>
<reference evidence="1 3" key="1">
    <citation type="journal article" date="2014" name="BMC Genomics">
        <title>Genome sequence of Anopheles sinensis provides insight into genetics basis of mosquito competence for malaria parasites.</title>
        <authorList>
            <person name="Zhou D."/>
            <person name="Zhang D."/>
            <person name="Ding G."/>
            <person name="Shi L."/>
            <person name="Hou Q."/>
            <person name="Ye Y."/>
            <person name="Xu Y."/>
            <person name="Zhou H."/>
            <person name="Xiong C."/>
            <person name="Li S."/>
            <person name="Yu J."/>
            <person name="Hong S."/>
            <person name="Yu X."/>
            <person name="Zou P."/>
            <person name="Chen C."/>
            <person name="Chang X."/>
            <person name="Wang W."/>
            <person name="Lv Y."/>
            <person name="Sun Y."/>
            <person name="Ma L."/>
            <person name="Shen B."/>
            <person name="Zhu C."/>
        </authorList>
    </citation>
    <scope>NUCLEOTIDE SEQUENCE [LARGE SCALE GENOMIC DNA]</scope>
</reference>
<evidence type="ECO:0000313" key="3">
    <source>
        <dbReference type="Proteomes" id="UP000030765"/>
    </source>
</evidence>
<keyword evidence="3" id="KW-1185">Reference proteome</keyword>
<evidence type="ECO:0000313" key="2">
    <source>
        <dbReference type="EnsemblMetazoa" id="ASIC022324-PA"/>
    </source>
</evidence>
<accession>A0A084WUI5</accession>
<dbReference type="EMBL" id="KE525423">
    <property type="protein sequence ID" value="KFB53879.1"/>
    <property type="molecule type" value="Genomic_DNA"/>
</dbReference>
<sequence>MENLSATGFFTAGPLPTRGHLSWVECLHDLPAFCIQPVPLPAAVHCCSGERTHG</sequence>
<dbReference type="EnsemblMetazoa" id="ASIC022324-RA">
    <property type="protein sequence ID" value="ASIC022324-PA"/>
    <property type="gene ID" value="ASIC022324"/>
</dbReference>
<reference evidence="2" key="2">
    <citation type="submission" date="2020-05" db="UniProtKB">
        <authorList>
            <consortium name="EnsemblMetazoa"/>
        </authorList>
    </citation>
    <scope>IDENTIFICATION</scope>
</reference>
<dbReference type="Proteomes" id="UP000030765">
    <property type="component" value="Unassembled WGS sequence"/>
</dbReference>